<sequence length="85" mass="9802">MLPSIFKSLKILYDNHYSKLKIFVSSSSSLELLDKTGETLASRVQIFRIYPFSLSEASFLKGSTITLVRKQFIKAYFQARFTIIK</sequence>
<dbReference type="Pfam" id="PF13173">
    <property type="entry name" value="AAA_14"/>
    <property type="match status" value="1"/>
</dbReference>
<dbReference type="Proteomes" id="UP000772181">
    <property type="component" value="Unassembled WGS sequence"/>
</dbReference>
<dbReference type="EMBL" id="JACQWF010000001">
    <property type="protein sequence ID" value="MBI4594744.1"/>
    <property type="molecule type" value="Genomic_DNA"/>
</dbReference>
<reference evidence="2" key="1">
    <citation type="submission" date="2020-07" db="EMBL/GenBank/DDBJ databases">
        <title>Huge and variable diversity of episymbiotic CPR bacteria and DPANN archaea in groundwater ecosystems.</title>
        <authorList>
            <person name="He C.Y."/>
            <person name="Keren R."/>
            <person name="Whittaker M."/>
            <person name="Farag I.F."/>
            <person name="Doudna J."/>
            <person name="Cate J.H.D."/>
            <person name="Banfield J.F."/>
        </authorList>
    </citation>
    <scope>NUCLEOTIDE SEQUENCE</scope>
    <source>
        <strain evidence="2">NC_groundwater_1482_Ag_S-0.65um_47_24</strain>
    </source>
</reference>
<dbReference type="AlphaFoldDB" id="A0A933GL09"/>
<name>A0A933GL09_UNCTE</name>
<organism evidence="2 3">
    <name type="scientific">Tectimicrobiota bacterium</name>
    <dbReference type="NCBI Taxonomy" id="2528274"/>
    <lineage>
        <taxon>Bacteria</taxon>
        <taxon>Pseudomonadati</taxon>
        <taxon>Nitrospinota/Tectimicrobiota group</taxon>
        <taxon>Candidatus Tectimicrobiota</taxon>
    </lineage>
</organism>
<comment type="caution">
    <text evidence="2">The sequence shown here is derived from an EMBL/GenBank/DDBJ whole genome shotgun (WGS) entry which is preliminary data.</text>
</comment>
<accession>A0A933GL09</accession>
<proteinExistence type="predicted"/>
<evidence type="ECO:0000259" key="1">
    <source>
        <dbReference type="Pfam" id="PF13173"/>
    </source>
</evidence>
<dbReference type="InterPro" id="IPR041682">
    <property type="entry name" value="AAA_14"/>
</dbReference>
<evidence type="ECO:0000313" key="3">
    <source>
        <dbReference type="Proteomes" id="UP000772181"/>
    </source>
</evidence>
<gene>
    <name evidence="2" type="ORF">HY730_00010</name>
</gene>
<protein>
    <submittedName>
        <fullName evidence="2">AAA family ATPase</fullName>
    </submittedName>
</protein>
<evidence type="ECO:0000313" key="2">
    <source>
        <dbReference type="EMBL" id="MBI4594744.1"/>
    </source>
</evidence>
<feature type="domain" description="AAA" evidence="1">
    <location>
        <begin position="2"/>
        <end position="56"/>
    </location>
</feature>